<dbReference type="PANTHER" id="PTHR15132">
    <property type="entry name" value="SNRNA-ACTIVATING PROTEIN COMPLEX SUBUNIT 2"/>
    <property type="match status" value="1"/>
</dbReference>
<evidence type="ECO:0000256" key="1">
    <source>
        <dbReference type="SAM" id="MobiDB-lite"/>
    </source>
</evidence>
<feature type="compositionally biased region" description="Basic and acidic residues" evidence="1">
    <location>
        <begin position="395"/>
        <end position="417"/>
    </location>
</feature>
<dbReference type="Proteomes" id="UP000515154">
    <property type="component" value="Linkage group LG5"/>
</dbReference>
<proteinExistence type="predicted"/>
<protein>
    <submittedName>
        <fullName evidence="3">Uncharacterized protein LOC115211858 isoform X1</fullName>
    </submittedName>
</protein>
<gene>
    <name evidence="3" type="primary">LOC115211858</name>
</gene>
<reference evidence="3" key="1">
    <citation type="submission" date="2025-08" db="UniProtKB">
        <authorList>
            <consortium name="RefSeq"/>
        </authorList>
    </citation>
    <scope>IDENTIFICATION</scope>
</reference>
<dbReference type="InterPro" id="IPR021281">
    <property type="entry name" value="SNAPC2"/>
</dbReference>
<accession>A0A6P7SEP2</accession>
<evidence type="ECO:0000313" key="3">
    <source>
        <dbReference type="RefSeq" id="XP_029636446.1"/>
    </source>
</evidence>
<dbReference type="GO" id="GO:0016604">
    <property type="term" value="C:nuclear body"/>
    <property type="evidence" value="ECO:0007669"/>
    <property type="project" value="TreeGrafter"/>
</dbReference>
<sequence length="474" mass="53743">MPRRKKRVFIGRLSSTAAKARRYRNNESQDQRSYRLSKQATYNTAAHAVHTPATSATVKASKYEEELVLISKMKPESKRVIRHVQQNFDHSIWTINDRKCLSKALKSLSVDEIKANAKHIFENKSPLEIDCFIKRLHHSRESYTKIKNCNPEFKYIDCINLWSQLMYDIIGDKAHDNTSLMIGKLMSLIGNNEVPKHSEKTNGVNYKDIYDYLACVLMGLPAPPLKPLESAVILELLETMLCKMSVSNLEAHKKMLLWKYDALTGKHGGPSKQQVQRALENDFQFLDTTDLSESARKKLLEPEQKLGKQQELLHQLLTKRSRVVKKPKPKHVVKEETDKNSTVIYEIQHIDELLPDGTKATVVKLNPIIVSLADPTMKALWVNNEEPTLATDSEENSKKTTRADDNEKASQSKEMDTASKYSLQMDTTSSADLGGVVAGFSRSQETVKHPGEEDDAISGKLKKRKIIANVFLNL</sequence>
<keyword evidence="2" id="KW-1185">Reference proteome</keyword>
<organism evidence="2 3">
    <name type="scientific">Octopus sinensis</name>
    <name type="common">East Asian common octopus</name>
    <dbReference type="NCBI Taxonomy" id="2607531"/>
    <lineage>
        <taxon>Eukaryota</taxon>
        <taxon>Metazoa</taxon>
        <taxon>Spiralia</taxon>
        <taxon>Lophotrochozoa</taxon>
        <taxon>Mollusca</taxon>
        <taxon>Cephalopoda</taxon>
        <taxon>Coleoidea</taxon>
        <taxon>Octopodiformes</taxon>
        <taxon>Octopoda</taxon>
        <taxon>Incirrata</taxon>
        <taxon>Octopodidae</taxon>
        <taxon>Octopus</taxon>
    </lineage>
</organism>
<dbReference type="GO" id="GO:0016251">
    <property type="term" value="F:RNA polymerase II general transcription initiation factor activity"/>
    <property type="evidence" value="ECO:0007669"/>
    <property type="project" value="InterPro"/>
</dbReference>
<dbReference type="GO" id="GO:0009301">
    <property type="term" value="P:snRNA transcription"/>
    <property type="evidence" value="ECO:0007669"/>
    <property type="project" value="InterPro"/>
</dbReference>
<feature type="region of interest" description="Disordered" evidence="1">
    <location>
        <begin position="385"/>
        <end position="420"/>
    </location>
</feature>
<dbReference type="RefSeq" id="XP_029636446.1">
    <property type="nucleotide sequence ID" value="XM_029780586.2"/>
</dbReference>
<evidence type="ECO:0000313" key="2">
    <source>
        <dbReference type="Proteomes" id="UP000515154"/>
    </source>
</evidence>
<dbReference type="AlphaFoldDB" id="A0A6P7SEP2"/>
<dbReference type="PANTHER" id="PTHR15132:SF1">
    <property type="entry name" value="SNRNA-ACTIVATING PROTEIN COMPLEX SUBUNIT 2"/>
    <property type="match status" value="1"/>
</dbReference>
<dbReference type="KEGG" id="osn:115211858"/>
<name>A0A6P7SEP2_9MOLL</name>